<name>A0AAD2JYR7_9AGAR</name>
<dbReference type="Proteomes" id="UP001295794">
    <property type="component" value="Unassembled WGS sequence"/>
</dbReference>
<gene>
    <name evidence="2" type="ORF">MYCIT1_LOCUS12877</name>
</gene>
<protein>
    <submittedName>
        <fullName evidence="2">Uncharacterized protein</fullName>
    </submittedName>
</protein>
<evidence type="ECO:0000313" key="3">
    <source>
        <dbReference type="Proteomes" id="UP001295794"/>
    </source>
</evidence>
<comment type="caution">
    <text evidence="2">The sequence shown here is derived from an EMBL/GenBank/DDBJ whole genome shotgun (WGS) entry which is preliminary data.</text>
</comment>
<dbReference type="AlphaFoldDB" id="A0AAD2JYR7"/>
<evidence type="ECO:0000256" key="1">
    <source>
        <dbReference type="SAM" id="MobiDB-lite"/>
    </source>
</evidence>
<accession>A0AAD2JYR7</accession>
<feature type="region of interest" description="Disordered" evidence="1">
    <location>
        <begin position="108"/>
        <end position="136"/>
    </location>
</feature>
<organism evidence="2 3">
    <name type="scientific">Mycena citricolor</name>
    <dbReference type="NCBI Taxonomy" id="2018698"/>
    <lineage>
        <taxon>Eukaryota</taxon>
        <taxon>Fungi</taxon>
        <taxon>Dikarya</taxon>
        <taxon>Basidiomycota</taxon>
        <taxon>Agaricomycotina</taxon>
        <taxon>Agaricomycetes</taxon>
        <taxon>Agaricomycetidae</taxon>
        <taxon>Agaricales</taxon>
        <taxon>Marasmiineae</taxon>
        <taxon>Mycenaceae</taxon>
        <taxon>Mycena</taxon>
    </lineage>
</organism>
<evidence type="ECO:0000313" key="2">
    <source>
        <dbReference type="EMBL" id="CAK5269277.1"/>
    </source>
</evidence>
<dbReference type="EMBL" id="CAVNYO010000144">
    <property type="protein sequence ID" value="CAK5269277.1"/>
    <property type="molecule type" value="Genomic_DNA"/>
</dbReference>
<proteinExistence type="predicted"/>
<reference evidence="2" key="1">
    <citation type="submission" date="2023-11" db="EMBL/GenBank/DDBJ databases">
        <authorList>
            <person name="De Vega J J."/>
            <person name="De Vega J J."/>
        </authorList>
    </citation>
    <scope>NUCLEOTIDE SEQUENCE</scope>
</reference>
<sequence>MIALSTYFTRKPVIVSSSQDVRELARLDTKIPEKNACGLVQRVRIPWLKLRTCKKSAAPRTGYRAVAQPSGSGSFDLPPVRRQRRSQRRKSVVVPSVVLDFSSHSFESDDPFQARPQSLSSLSSGMPSPTARRRKMPHLSTYSALDTAPNRRHGIACFDVARVHAVLHDVLEDAETTHQWKEGEGRLLERVLLGQVTGGKDMYQRIKMVHRCDRVSAKPMGTAP</sequence>
<keyword evidence="3" id="KW-1185">Reference proteome</keyword>
<feature type="region of interest" description="Disordered" evidence="1">
    <location>
        <begin position="61"/>
        <end position="89"/>
    </location>
</feature>